<keyword evidence="3" id="KW-1185">Reference proteome</keyword>
<dbReference type="Proteomes" id="UP000478892">
    <property type="component" value="Unassembled WGS sequence"/>
</dbReference>
<evidence type="ECO:0000256" key="1">
    <source>
        <dbReference type="SAM" id="SignalP"/>
    </source>
</evidence>
<sequence length="251" mass="27886">MRPNLSLTALLSAMLLSTSPAFAELVRYATIDYAPYAIHDDPQGRLGLFVDINTAIADRAELNYSDTLLPISRVIKNLEHDVSDCGVFLLTSISKEAYIPVAKILDRFDTIIISRPGLKITQEADLSNQRLAIPRGSFEGSTIATDPNIDRVLTNSAEQSVHLLKAGRVDAIAGTSLNILYQLSLEGMSRNEIGDIFTYERQEVWLQCSKNQLSEETITKLRQATDALRLEGVFDTFVRRYISEAFSSPKT</sequence>
<accession>A0A6L6WGR4</accession>
<evidence type="ECO:0000313" key="2">
    <source>
        <dbReference type="EMBL" id="MVO14882.1"/>
    </source>
</evidence>
<dbReference type="AlphaFoldDB" id="A0A6L6WGR4"/>
<dbReference type="PANTHER" id="PTHR38834">
    <property type="entry name" value="PERIPLASMIC SUBSTRATE BINDING PROTEIN FAMILY 3"/>
    <property type="match status" value="1"/>
</dbReference>
<feature type="chain" id="PRO_5026784718" evidence="1">
    <location>
        <begin position="24"/>
        <end position="251"/>
    </location>
</feature>
<evidence type="ECO:0000313" key="3">
    <source>
        <dbReference type="Proteomes" id="UP000478892"/>
    </source>
</evidence>
<name>A0A6L6WGR4_9RHOB</name>
<keyword evidence="1" id="KW-0732">Signal</keyword>
<dbReference type="Gene3D" id="3.40.190.10">
    <property type="entry name" value="Periplasmic binding protein-like II"/>
    <property type="match status" value="2"/>
</dbReference>
<proteinExistence type="predicted"/>
<feature type="signal peptide" evidence="1">
    <location>
        <begin position="1"/>
        <end position="23"/>
    </location>
</feature>
<dbReference type="PANTHER" id="PTHR38834:SF3">
    <property type="entry name" value="SOLUTE-BINDING PROTEIN FAMILY 3_N-TERMINAL DOMAIN-CONTAINING PROTEIN"/>
    <property type="match status" value="1"/>
</dbReference>
<dbReference type="SUPFAM" id="SSF53850">
    <property type="entry name" value="Periplasmic binding protein-like II"/>
    <property type="match status" value="1"/>
</dbReference>
<dbReference type="EMBL" id="WQLV01000001">
    <property type="protein sequence ID" value="MVO14882.1"/>
    <property type="molecule type" value="Genomic_DNA"/>
</dbReference>
<gene>
    <name evidence="2" type="ORF">GO984_03585</name>
</gene>
<protein>
    <submittedName>
        <fullName evidence="2">Transporter substrate-binding domain-containing protein</fullName>
    </submittedName>
</protein>
<dbReference type="RefSeq" id="WP_157021152.1">
    <property type="nucleotide sequence ID" value="NZ_WQLV01000001.1"/>
</dbReference>
<organism evidence="2 3">
    <name type="scientific">Parasedimentitalea huanghaiensis</name>
    <dbReference type="NCBI Taxonomy" id="2682100"/>
    <lineage>
        <taxon>Bacteria</taxon>
        <taxon>Pseudomonadati</taxon>
        <taxon>Pseudomonadota</taxon>
        <taxon>Alphaproteobacteria</taxon>
        <taxon>Rhodobacterales</taxon>
        <taxon>Paracoccaceae</taxon>
        <taxon>Parasedimentitalea</taxon>
    </lineage>
</organism>
<comment type="caution">
    <text evidence="2">The sequence shown here is derived from an EMBL/GenBank/DDBJ whole genome shotgun (WGS) entry which is preliminary data.</text>
</comment>
<reference evidence="2 3" key="1">
    <citation type="submission" date="2019-12" db="EMBL/GenBank/DDBJ databases">
        <authorList>
            <person name="Zhang Y.-J."/>
        </authorList>
    </citation>
    <scope>NUCLEOTIDE SEQUENCE [LARGE SCALE GENOMIC DNA]</scope>
    <source>
        <strain evidence="2 3">CY05</strain>
    </source>
</reference>